<dbReference type="InterPro" id="IPR000485">
    <property type="entry name" value="AsnC-type_HTH_dom"/>
</dbReference>
<reference evidence="3 4" key="1">
    <citation type="journal article" date="2019" name="Int. J. Syst. Evol. Microbiol.">
        <title>The Global Catalogue of Microorganisms (GCM) 10K type strain sequencing project: providing services to taxonomists for standard genome sequencing and annotation.</title>
        <authorList>
            <consortium name="The Broad Institute Genomics Platform"/>
            <consortium name="The Broad Institute Genome Sequencing Center for Infectious Disease"/>
            <person name="Wu L."/>
            <person name="Ma J."/>
        </authorList>
    </citation>
    <scope>NUCLEOTIDE SEQUENCE [LARGE SCALE GENOMIC DNA]</scope>
    <source>
        <strain evidence="3 4">JCM 15900</strain>
    </source>
</reference>
<gene>
    <name evidence="3" type="ORF">GCM10009823_10060</name>
</gene>
<sequence>MQESVLSPLEKRIIHALQVNPRAQWSELAPVLGAAPTTLARHWDRLRAEGLAWTTAFLPSGIGALIDISCEPRHVAGAMTALSEFPELITIDHTAGQRDIIATAMTRSHQEVGALVTRRIGAIPGVLRTQTHFVTAMHVEASVWRMRALSASEQARVPLPRPPRRRAPRLTAPEVEAALREELPRDARVPVSRIAQAHGLSEQRVADGLARMLADGDLILRTDVARPVTGWPVYTWYFVSAPAALIPRMATLLRQVPEVRTAMSVASEHNLIMAVWLRDLSEVSRFEAAVEAALRGARIRDRGVVFSTAKHMGHHLDANGHATGVFTHPLAAPACTA</sequence>
<accession>A0ABN2WH86</accession>
<dbReference type="InterPro" id="IPR036390">
    <property type="entry name" value="WH_DNA-bd_sf"/>
</dbReference>
<organism evidence="3 4">
    <name type="scientific">Brevibacterium salitolerans</name>
    <dbReference type="NCBI Taxonomy" id="1403566"/>
    <lineage>
        <taxon>Bacteria</taxon>
        <taxon>Bacillati</taxon>
        <taxon>Actinomycetota</taxon>
        <taxon>Actinomycetes</taxon>
        <taxon>Micrococcales</taxon>
        <taxon>Brevibacteriaceae</taxon>
        <taxon>Brevibacterium</taxon>
    </lineage>
</organism>
<dbReference type="Pfam" id="PF13404">
    <property type="entry name" value="HTH_AsnC-type"/>
    <property type="match status" value="1"/>
</dbReference>
<dbReference type="Gene3D" id="1.10.10.10">
    <property type="entry name" value="Winged helix-like DNA-binding domain superfamily/Winged helix DNA-binding domain"/>
    <property type="match status" value="1"/>
</dbReference>
<evidence type="ECO:0000259" key="2">
    <source>
        <dbReference type="Pfam" id="PF13404"/>
    </source>
</evidence>
<dbReference type="InterPro" id="IPR036388">
    <property type="entry name" value="WH-like_DNA-bd_sf"/>
</dbReference>
<proteinExistence type="predicted"/>
<dbReference type="Pfam" id="PF01037">
    <property type="entry name" value="AsnC_trans_reg"/>
    <property type="match status" value="1"/>
</dbReference>
<feature type="domain" description="Transcription regulator AsnC/Lrp ligand binding" evidence="1">
    <location>
        <begin position="66"/>
        <end position="134"/>
    </location>
</feature>
<protein>
    <submittedName>
        <fullName evidence="3">Lrp/AsnC family transcriptional regulator</fullName>
    </submittedName>
</protein>
<evidence type="ECO:0000259" key="1">
    <source>
        <dbReference type="Pfam" id="PF01037"/>
    </source>
</evidence>
<evidence type="ECO:0000313" key="4">
    <source>
        <dbReference type="Proteomes" id="UP001500984"/>
    </source>
</evidence>
<feature type="domain" description="HTH asnC-type" evidence="2">
    <location>
        <begin position="11"/>
        <end position="47"/>
    </location>
</feature>
<keyword evidence="4" id="KW-1185">Reference proteome</keyword>
<dbReference type="SUPFAM" id="SSF54909">
    <property type="entry name" value="Dimeric alpha+beta barrel"/>
    <property type="match status" value="1"/>
</dbReference>
<comment type="caution">
    <text evidence="3">The sequence shown here is derived from an EMBL/GenBank/DDBJ whole genome shotgun (WGS) entry which is preliminary data.</text>
</comment>
<name>A0ABN2WH86_9MICO</name>
<evidence type="ECO:0000313" key="3">
    <source>
        <dbReference type="EMBL" id="GAA2092365.1"/>
    </source>
</evidence>
<dbReference type="Gene3D" id="3.30.70.920">
    <property type="match status" value="1"/>
</dbReference>
<dbReference type="InterPro" id="IPR019887">
    <property type="entry name" value="Tscrpt_reg_AsnC/Lrp_C"/>
</dbReference>
<dbReference type="SUPFAM" id="SSF46785">
    <property type="entry name" value="Winged helix' DNA-binding domain"/>
    <property type="match status" value="1"/>
</dbReference>
<dbReference type="EMBL" id="BAAAPZ010000003">
    <property type="protein sequence ID" value="GAA2092365.1"/>
    <property type="molecule type" value="Genomic_DNA"/>
</dbReference>
<dbReference type="Proteomes" id="UP001500984">
    <property type="component" value="Unassembled WGS sequence"/>
</dbReference>
<dbReference type="PANTHER" id="PTHR30154">
    <property type="entry name" value="LEUCINE-RESPONSIVE REGULATORY PROTEIN"/>
    <property type="match status" value="1"/>
</dbReference>
<dbReference type="InterPro" id="IPR011008">
    <property type="entry name" value="Dimeric_a/b-barrel"/>
</dbReference>
<dbReference type="PANTHER" id="PTHR30154:SF34">
    <property type="entry name" value="TRANSCRIPTIONAL REGULATOR AZLB"/>
    <property type="match status" value="1"/>
</dbReference>